<dbReference type="Proteomes" id="UP000054623">
    <property type="component" value="Unassembled WGS sequence"/>
</dbReference>
<feature type="transmembrane region" description="Helical" evidence="1">
    <location>
        <begin position="35"/>
        <end position="59"/>
    </location>
</feature>
<dbReference type="GO" id="GO:0006508">
    <property type="term" value="P:proteolysis"/>
    <property type="evidence" value="ECO:0007669"/>
    <property type="project" value="UniProtKB-KW"/>
</dbReference>
<dbReference type="InterPro" id="IPR003675">
    <property type="entry name" value="Rce1/LyrA-like_dom"/>
</dbReference>
<protein>
    <submittedName>
        <fullName evidence="3">CAAX protease</fullName>
    </submittedName>
</protein>
<keyword evidence="1" id="KW-0812">Transmembrane</keyword>
<name>A0A0W1JF79_DESHA</name>
<dbReference type="GO" id="GO:0004175">
    <property type="term" value="F:endopeptidase activity"/>
    <property type="evidence" value="ECO:0007669"/>
    <property type="project" value="UniProtKB-ARBA"/>
</dbReference>
<keyword evidence="3" id="KW-0378">Hydrolase</keyword>
<dbReference type="RefSeq" id="WP_058491811.1">
    <property type="nucleotide sequence ID" value="NZ_LOCK01000061.1"/>
</dbReference>
<comment type="caution">
    <text evidence="3">The sequence shown here is derived from an EMBL/GenBank/DDBJ whole genome shotgun (WGS) entry which is preliminary data.</text>
</comment>
<evidence type="ECO:0000259" key="2">
    <source>
        <dbReference type="Pfam" id="PF02517"/>
    </source>
</evidence>
<feature type="transmembrane region" description="Helical" evidence="1">
    <location>
        <begin position="105"/>
        <end position="127"/>
    </location>
</feature>
<keyword evidence="1" id="KW-0472">Membrane</keyword>
<dbReference type="PANTHER" id="PTHR36435:SF1">
    <property type="entry name" value="CAAX AMINO TERMINAL PROTEASE FAMILY PROTEIN"/>
    <property type="match status" value="1"/>
</dbReference>
<evidence type="ECO:0000313" key="4">
    <source>
        <dbReference type="Proteomes" id="UP000054623"/>
    </source>
</evidence>
<feature type="domain" description="CAAX prenyl protease 2/Lysostaphin resistance protein A-like" evidence="2">
    <location>
        <begin position="152"/>
        <end position="239"/>
    </location>
</feature>
<gene>
    <name evidence="3" type="ORF">AT727_11230</name>
</gene>
<dbReference type="AlphaFoldDB" id="A0A0W1JF79"/>
<reference evidence="3 4" key="1">
    <citation type="submission" date="2015-12" db="EMBL/GenBank/DDBJ databases">
        <title>Draft Genome Sequence of Desulfitobacterium hafniense Strain DH, a Sulfate-reducing Bacterium Isolated from Paddy Soils.</title>
        <authorList>
            <person name="Bao P."/>
            <person name="Zhang X."/>
            <person name="Li G."/>
        </authorList>
    </citation>
    <scope>NUCLEOTIDE SEQUENCE [LARGE SCALE GENOMIC DNA]</scope>
    <source>
        <strain evidence="3 4">DH</strain>
    </source>
</reference>
<dbReference type="GO" id="GO:0080120">
    <property type="term" value="P:CAAX-box protein maturation"/>
    <property type="evidence" value="ECO:0007669"/>
    <property type="project" value="UniProtKB-ARBA"/>
</dbReference>
<feature type="transmembrane region" description="Helical" evidence="1">
    <location>
        <begin position="147"/>
        <end position="166"/>
    </location>
</feature>
<dbReference type="OrthoDB" id="4177129at2"/>
<dbReference type="Pfam" id="PF02517">
    <property type="entry name" value="Rce1-like"/>
    <property type="match status" value="1"/>
</dbReference>
<keyword evidence="1" id="KW-1133">Transmembrane helix</keyword>
<accession>A0A0W1JF79</accession>
<dbReference type="PANTHER" id="PTHR36435">
    <property type="entry name" value="SLR1288 PROTEIN"/>
    <property type="match status" value="1"/>
</dbReference>
<evidence type="ECO:0000256" key="1">
    <source>
        <dbReference type="SAM" id="Phobius"/>
    </source>
</evidence>
<sequence>MRGIENQEHELKQEPHLKQEDGPEMLPRKLTWVDLFYALLGIIFLYLGVGYVMAWFAGWWEYERILLYVNGFVTQGLFLVVILAIMKVRRWTWSDLGWKDVKGRYVGSVIAFYILTWIINIFYAAYLLQKGFTPPDTDVYTQLMGNATVVTFCLNLILAGMLAPIIEETMFRGIIFGSLQTYMGKWTAAAVSAAIFSGLHLQSYGFLPRFVLGMVLAYLVMKHKSIKPAVALHAVNNIVALLLVALSEGLV</sequence>
<organism evidence="3 4">
    <name type="scientific">Desulfitobacterium hafniense</name>
    <name type="common">Desulfitobacterium frappieri</name>
    <dbReference type="NCBI Taxonomy" id="49338"/>
    <lineage>
        <taxon>Bacteria</taxon>
        <taxon>Bacillati</taxon>
        <taxon>Bacillota</taxon>
        <taxon>Clostridia</taxon>
        <taxon>Eubacteriales</taxon>
        <taxon>Desulfitobacteriaceae</taxon>
        <taxon>Desulfitobacterium</taxon>
    </lineage>
</organism>
<proteinExistence type="predicted"/>
<keyword evidence="3" id="KW-0645">Protease</keyword>
<dbReference type="EMBL" id="LOCK01000061">
    <property type="protein sequence ID" value="KTE89912.1"/>
    <property type="molecule type" value="Genomic_DNA"/>
</dbReference>
<feature type="transmembrane region" description="Helical" evidence="1">
    <location>
        <begin position="65"/>
        <end position="85"/>
    </location>
</feature>
<evidence type="ECO:0000313" key="3">
    <source>
        <dbReference type="EMBL" id="KTE89912.1"/>
    </source>
</evidence>
<dbReference type="InterPro" id="IPR052710">
    <property type="entry name" value="CAAX_protease"/>
</dbReference>
<feature type="transmembrane region" description="Helical" evidence="1">
    <location>
        <begin position="228"/>
        <end position="246"/>
    </location>
</feature>